<feature type="transmembrane region" description="Helical" evidence="1">
    <location>
        <begin position="20"/>
        <end position="42"/>
    </location>
</feature>
<comment type="caution">
    <text evidence="2">The sequence shown here is derived from an EMBL/GenBank/DDBJ whole genome shotgun (WGS) entry which is preliminary data.</text>
</comment>
<accession>A0ABW3CWK3</accession>
<feature type="transmembrane region" description="Helical" evidence="1">
    <location>
        <begin position="125"/>
        <end position="142"/>
    </location>
</feature>
<sequence length="169" mass="20086">MKIFTKRTQSKSESTNQKWLSLLTGSIVAALVAITPFIFYLYEGVPDAKIWETPFFTYDSSYYGSAYMAFWNIMSKFVPLLICSLWFTTCRHWWYHVILIPISMYSFQLFGALNDDIKYVDEVEIYYIIPIMMVIIPLVYWIRIKLFDKYILGIDLEKMEKELKEKGEL</sequence>
<protein>
    <submittedName>
        <fullName evidence="2">Uncharacterized protein</fullName>
    </submittedName>
</protein>
<keyword evidence="1" id="KW-1133">Transmembrane helix</keyword>
<name>A0ABW3CWK3_9FLAO</name>
<dbReference type="RefSeq" id="WP_386406535.1">
    <property type="nucleotide sequence ID" value="NZ_JBHTJH010000004.1"/>
</dbReference>
<evidence type="ECO:0000313" key="3">
    <source>
        <dbReference type="Proteomes" id="UP001596978"/>
    </source>
</evidence>
<keyword evidence="3" id="KW-1185">Reference proteome</keyword>
<feature type="transmembrane region" description="Helical" evidence="1">
    <location>
        <begin position="62"/>
        <end position="87"/>
    </location>
</feature>
<reference evidence="3" key="1">
    <citation type="journal article" date="2019" name="Int. J. Syst. Evol. Microbiol.">
        <title>The Global Catalogue of Microorganisms (GCM) 10K type strain sequencing project: providing services to taxonomists for standard genome sequencing and annotation.</title>
        <authorList>
            <consortium name="The Broad Institute Genomics Platform"/>
            <consortium name="The Broad Institute Genome Sequencing Center for Infectious Disease"/>
            <person name="Wu L."/>
            <person name="Ma J."/>
        </authorList>
    </citation>
    <scope>NUCLEOTIDE SEQUENCE [LARGE SCALE GENOMIC DNA]</scope>
    <source>
        <strain evidence="3">CCUG 62952</strain>
    </source>
</reference>
<feature type="transmembrane region" description="Helical" evidence="1">
    <location>
        <begin position="94"/>
        <end position="113"/>
    </location>
</feature>
<evidence type="ECO:0000256" key="1">
    <source>
        <dbReference type="SAM" id="Phobius"/>
    </source>
</evidence>
<dbReference type="EMBL" id="JBHTJH010000004">
    <property type="protein sequence ID" value="MFD0862154.1"/>
    <property type="molecule type" value="Genomic_DNA"/>
</dbReference>
<proteinExistence type="predicted"/>
<organism evidence="2 3">
    <name type="scientific">Sungkyunkwania multivorans</name>
    <dbReference type="NCBI Taxonomy" id="1173618"/>
    <lineage>
        <taxon>Bacteria</taxon>
        <taxon>Pseudomonadati</taxon>
        <taxon>Bacteroidota</taxon>
        <taxon>Flavobacteriia</taxon>
        <taxon>Flavobacteriales</taxon>
        <taxon>Flavobacteriaceae</taxon>
        <taxon>Sungkyunkwania</taxon>
    </lineage>
</organism>
<keyword evidence="1" id="KW-0812">Transmembrane</keyword>
<dbReference type="Proteomes" id="UP001596978">
    <property type="component" value="Unassembled WGS sequence"/>
</dbReference>
<gene>
    <name evidence="2" type="ORF">ACFQ1M_08030</name>
</gene>
<keyword evidence="1" id="KW-0472">Membrane</keyword>
<evidence type="ECO:0000313" key="2">
    <source>
        <dbReference type="EMBL" id="MFD0862154.1"/>
    </source>
</evidence>